<protein>
    <recommendedName>
        <fullName evidence="3">SH3b domain-containing protein</fullName>
    </recommendedName>
</protein>
<feature type="region of interest" description="Disordered" evidence="1">
    <location>
        <begin position="234"/>
        <end position="331"/>
    </location>
</feature>
<keyword evidence="2" id="KW-0472">Membrane</keyword>
<evidence type="ECO:0000313" key="5">
    <source>
        <dbReference type="Proteomes" id="UP000626148"/>
    </source>
</evidence>
<keyword evidence="5" id="KW-1185">Reference proteome</keyword>
<dbReference type="Gene3D" id="2.30.30.40">
    <property type="entry name" value="SH3 Domains"/>
    <property type="match status" value="1"/>
</dbReference>
<accession>A0A918K348</accession>
<dbReference type="AlphaFoldDB" id="A0A918K348"/>
<feature type="compositionally biased region" description="Low complexity" evidence="1">
    <location>
        <begin position="314"/>
        <end position="323"/>
    </location>
</feature>
<evidence type="ECO:0000259" key="3">
    <source>
        <dbReference type="Pfam" id="PF08239"/>
    </source>
</evidence>
<feature type="domain" description="SH3b" evidence="3">
    <location>
        <begin position="339"/>
        <end position="391"/>
    </location>
</feature>
<gene>
    <name evidence="4" type="ORF">GCM10007392_09570</name>
</gene>
<dbReference type="Pfam" id="PF08239">
    <property type="entry name" value="SH3_3"/>
    <property type="match status" value="1"/>
</dbReference>
<feature type="transmembrane region" description="Helical" evidence="2">
    <location>
        <begin position="194"/>
        <end position="216"/>
    </location>
</feature>
<reference evidence="4" key="1">
    <citation type="journal article" date="2014" name="Int. J. Syst. Evol. Microbiol.">
        <title>Complete genome sequence of Corynebacterium casei LMG S-19264T (=DSM 44701T), isolated from a smear-ripened cheese.</title>
        <authorList>
            <consortium name="US DOE Joint Genome Institute (JGI-PGF)"/>
            <person name="Walter F."/>
            <person name="Albersmeier A."/>
            <person name="Kalinowski J."/>
            <person name="Ruckert C."/>
        </authorList>
    </citation>
    <scope>NUCLEOTIDE SEQUENCE</scope>
    <source>
        <strain evidence="4">KCTC 22169</strain>
    </source>
</reference>
<dbReference type="RefSeq" id="WP_189607353.1">
    <property type="nucleotide sequence ID" value="NZ_BMXR01000002.1"/>
</dbReference>
<name>A0A918K348_9GAMM</name>
<reference evidence="4" key="2">
    <citation type="submission" date="2020-09" db="EMBL/GenBank/DDBJ databases">
        <authorList>
            <person name="Sun Q."/>
            <person name="Kim S."/>
        </authorList>
    </citation>
    <scope>NUCLEOTIDE SEQUENCE</scope>
    <source>
        <strain evidence="4">KCTC 22169</strain>
    </source>
</reference>
<proteinExistence type="predicted"/>
<evidence type="ECO:0000256" key="2">
    <source>
        <dbReference type="SAM" id="Phobius"/>
    </source>
</evidence>
<comment type="caution">
    <text evidence="4">The sequence shown here is derived from an EMBL/GenBank/DDBJ whole genome shotgun (WGS) entry which is preliminary data.</text>
</comment>
<evidence type="ECO:0000256" key="1">
    <source>
        <dbReference type="SAM" id="MobiDB-lite"/>
    </source>
</evidence>
<organism evidence="4 5">
    <name type="scientific">Saccharospirillum salsuginis</name>
    <dbReference type="NCBI Taxonomy" id="418750"/>
    <lineage>
        <taxon>Bacteria</taxon>
        <taxon>Pseudomonadati</taxon>
        <taxon>Pseudomonadota</taxon>
        <taxon>Gammaproteobacteria</taxon>
        <taxon>Oceanospirillales</taxon>
        <taxon>Saccharospirillaceae</taxon>
        <taxon>Saccharospirillum</taxon>
    </lineage>
</organism>
<dbReference type="Proteomes" id="UP000626148">
    <property type="component" value="Unassembled WGS sequence"/>
</dbReference>
<feature type="compositionally biased region" description="Low complexity" evidence="1">
    <location>
        <begin position="288"/>
        <end position="304"/>
    </location>
</feature>
<dbReference type="EMBL" id="BMXR01000002">
    <property type="protein sequence ID" value="GGX44853.1"/>
    <property type="molecule type" value="Genomic_DNA"/>
</dbReference>
<keyword evidence="2" id="KW-1133">Transmembrane helix</keyword>
<keyword evidence="2" id="KW-0812">Transmembrane</keyword>
<evidence type="ECO:0000313" key="4">
    <source>
        <dbReference type="EMBL" id="GGX44853.1"/>
    </source>
</evidence>
<sequence>MKSLADTDVKSSSFWLRHPDPTQAAVHLALQWLAYVYPESEAHLAATLRQALPYSDPELNTRWRDFLEQHDIDDHVEALRWLSKTLSWEQVPFLVESCWRLLLVSHDMPSHVPLALRLMARILDVPEFQVLEIGQQVQREVQDEDSDVERAPLLPDDPRYLDRVEWRLYGVSDPVRPSRAEPEQRSDSGGWRQFTIFLAGILVGAGLLGFLVWGPMQLGRQPVPRMSHLIMEDDTPTSAPIETGPVIEQPSVPAVTESGSTGETAPAETDSTVTGEAAADSAQPDPDTAGTSASQSEESETQVSDAKGEDATEAPEAPESSEASTEEPSEEVLMTITASVLNVRAEPSLEAEVVMKLGAGAQVWVDPSKSEGFWRQVRVDETIGYASGRYMTPAE</sequence>
<dbReference type="InterPro" id="IPR003646">
    <property type="entry name" value="SH3-like_bac-type"/>
</dbReference>
<feature type="compositionally biased region" description="Polar residues" evidence="1">
    <location>
        <begin position="257"/>
        <end position="274"/>
    </location>
</feature>